<dbReference type="InterPro" id="IPR032821">
    <property type="entry name" value="PKS_assoc"/>
</dbReference>
<evidence type="ECO:0000313" key="10">
    <source>
        <dbReference type="EMBL" id="QDM43238.1"/>
    </source>
</evidence>
<dbReference type="InterPro" id="IPR014030">
    <property type="entry name" value="Ketoacyl_synth_N"/>
</dbReference>
<dbReference type="Proteomes" id="UP001209276">
    <property type="component" value="Unassembled WGS sequence"/>
</dbReference>
<sequence length="1124" mass="123500">MDKGQDKRYKDICNWFVQQISALKQISQHEIKAEFPFSRYGLDSKELVSLSGELESFVKRSVDPTLFWDYPSIQAVARHFAFGGENGHAARDDCGAEQEDAIAVIGMGCRFPKSRSIDEYWHHLRSGENCITEMPGLRSSRFAQDGMHRAGIVEEIDLFDNEAFHLSPREAEQMDPQQRMLLEVVWEALEDAGLTNEAMNGSRTGVFVGISSNDYGCGKLSDYERSGIYTVTGNSNCIAANRISYIWNLRGPSMAVDTACSSSLVAVHLACQSLKTGETNMAIAGGVNVILNPAISKAFREAGMLSADGRCKTFDSRADGYVRGEGAGAVILKPLAAALRDRDRIYAVIRGSAINQDGLSNGLTAPNGQAQEEVLQDAYRIAGLSGEEIDYIEAHGTGTALGDPIEVQAIGRVLSRNRSAASKCYIGSVKTNIGHLEAAAGIAGFIKTVLCLHYREWVPNLNLEEINPYIPLRDLPLQIVRDPVSWSSGSRPSVAGVSSFGFGGTNAHVVLQQYATSLMPPAQTSQQAPPSLHILPLSANSHGSLTRLAADMQRYLQERADASLDDICYTAQQRRTHRAWRAAVLGSNREELALGLERLTATCASADPSNLVFVFSGQGNQWNGMGLQYLSGDNAFTRTFLECDAIWSKYAGWSLWDELHRGADDAWADRTDAAQPLVFAVQASLLALWRSWGIEPKAVIGHSLGEISAHYAAGVLTLEDAMRIVYWRGTLMQSTKGQGAMVSIRMPLADIEQRLGEYPGVGISAVNGPSSVVVAGEAHEVERLLRNLPDTVKTHFLSSSFAFHSHLMEPLCDRLQTELGPVRHRLARLRIYSTVTGRMENGLRLGAEHWSDNMRKPVRFADALHAAMLDGYDAFVELGPHPVLTQHVEECGQDGEVKLAAFSMRRGDDGACMPEAAARLYRYGADLDWNAVGSRGQCIAIPTYPWEKRRLWIDDPEALERGTIGAVPESQTDRARESSRNASSVQHILQAVRDRVETLPLLEEHLQGMFASVLKIIPASDLSLDRPLVMLGMDSIMALQLKHAIEQQFQVSLPIVQLLEGITTRQAASKLHGILLDARDRQSNEERSRIDDLLNSGDMERDLGELSDEDMERLLLLLTQEKGS</sequence>
<dbReference type="Pfam" id="PF00698">
    <property type="entry name" value="Acyl_transf_1"/>
    <property type="match status" value="1"/>
</dbReference>
<dbReference type="InterPro" id="IPR014031">
    <property type="entry name" value="Ketoacyl_synth_C"/>
</dbReference>
<organism evidence="10 11">
    <name type="scientific">Paenibacillus thiaminolyticus</name>
    <name type="common">Bacillus thiaminolyticus</name>
    <dbReference type="NCBI Taxonomy" id="49283"/>
    <lineage>
        <taxon>Bacteria</taxon>
        <taxon>Bacillati</taxon>
        <taxon>Bacillota</taxon>
        <taxon>Bacilli</taxon>
        <taxon>Bacillales</taxon>
        <taxon>Paenibacillaceae</taxon>
        <taxon>Paenibacillus</taxon>
    </lineage>
</organism>
<dbReference type="Gene3D" id="3.30.70.3290">
    <property type="match status" value="1"/>
</dbReference>
<dbReference type="InterPro" id="IPR014043">
    <property type="entry name" value="Acyl_transferase_dom"/>
</dbReference>
<dbReference type="SMART" id="SM00823">
    <property type="entry name" value="PKS_PP"/>
    <property type="match status" value="2"/>
</dbReference>
<dbReference type="SUPFAM" id="SSF47336">
    <property type="entry name" value="ACP-like"/>
    <property type="match status" value="2"/>
</dbReference>
<dbReference type="PANTHER" id="PTHR43775">
    <property type="entry name" value="FATTY ACID SYNTHASE"/>
    <property type="match status" value="1"/>
</dbReference>
<feature type="domain" description="Ketosynthase family 3 (KS3)" evidence="8">
    <location>
        <begin position="99"/>
        <end position="513"/>
    </location>
</feature>
<dbReference type="GO" id="GO:0004312">
    <property type="term" value="F:fatty acid synthase activity"/>
    <property type="evidence" value="ECO:0007669"/>
    <property type="project" value="TreeGrafter"/>
</dbReference>
<evidence type="ECO:0000313" key="12">
    <source>
        <dbReference type="Proteomes" id="UP001209276"/>
    </source>
</evidence>
<dbReference type="Pfam" id="PF16197">
    <property type="entry name" value="KAsynt_C_assoc"/>
    <property type="match status" value="1"/>
</dbReference>
<dbReference type="Gene3D" id="1.10.1200.10">
    <property type="entry name" value="ACP-like"/>
    <property type="match status" value="2"/>
</dbReference>
<dbReference type="SUPFAM" id="SSF55048">
    <property type="entry name" value="Probable ACP-binding domain of malonyl-CoA ACP transacylase"/>
    <property type="match status" value="1"/>
</dbReference>
<keyword evidence="5" id="KW-0808">Transferase</keyword>
<dbReference type="EMBL" id="JAMDMM010000032">
    <property type="protein sequence ID" value="MCY9608932.1"/>
    <property type="molecule type" value="Genomic_DNA"/>
</dbReference>
<dbReference type="PROSITE" id="PS00606">
    <property type="entry name" value="KS3_1"/>
    <property type="match status" value="1"/>
</dbReference>
<protein>
    <submittedName>
        <fullName evidence="10">Acyltransferase domain-containing protein</fullName>
    </submittedName>
</protein>
<dbReference type="Gene3D" id="3.40.47.10">
    <property type="match status" value="1"/>
</dbReference>
<dbReference type="GO" id="GO:0044550">
    <property type="term" value="P:secondary metabolite biosynthetic process"/>
    <property type="evidence" value="ECO:0007669"/>
    <property type="project" value="TreeGrafter"/>
</dbReference>
<evidence type="ECO:0000256" key="5">
    <source>
        <dbReference type="ARBA" id="ARBA00022679"/>
    </source>
</evidence>
<evidence type="ECO:0000259" key="8">
    <source>
        <dbReference type="PROSITE" id="PS52004"/>
    </source>
</evidence>
<name>A0AAP9J1N1_PANTH</name>
<evidence type="ECO:0000256" key="6">
    <source>
        <dbReference type="SAM" id="MobiDB-lite"/>
    </source>
</evidence>
<dbReference type="GO" id="GO:0031177">
    <property type="term" value="F:phosphopantetheine binding"/>
    <property type="evidence" value="ECO:0007669"/>
    <property type="project" value="InterPro"/>
</dbReference>
<dbReference type="Pfam" id="PF00550">
    <property type="entry name" value="PP-binding"/>
    <property type="match status" value="2"/>
</dbReference>
<dbReference type="FunFam" id="3.40.47.10:FF:000019">
    <property type="entry name" value="Polyketide synthase type I"/>
    <property type="match status" value="1"/>
</dbReference>
<dbReference type="CDD" id="cd00833">
    <property type="entry name" value="PKS"/>
    <property type="match status" value="1"/>
</dbReference>
<evidence type="ECO:0000313" key="9">
    <source>
        <dbReference type="EMBL" id="MCY9608932.1"/>
    </source>
</evidence>
<dbReference type="PANTHER" id="PTHR43775:SF37">
    <property type="entry name" value="SI:DKEY-61P9.11"/>
    <property type="match status" value="1"/>
</dbReference>
<dbReference type="SMART" id="SM00827">
    <property type="entry name" value="PKS_AT"/>
    <property type="match status" value="1"/>
</dbReference>
<evidence type="ECO:0000313" key="11">
    <source>
        <dbReference type="Proteomes" id="UP000315377"/>
    </source>
</evidence>
<evidence type="ECO:0000256" key="4">
    <source>
        <dbReference type="ARBA" id="ARBA00022553"/>
    </source>
</evidence>
<feature type="region of interest" description="Disordered" evidence="6">
    <location>
        <begin position="963"/>
        <end position="982"/>
    </location>
</feature>
<dbReference type="InterPro" id="IPR050091">
    <property type="entry name" value="PKS_NRPS_Biosynth_Enz"/>
</dbReference>
<evidence type="ECO:0000256" key="3">
    <source>
        <dbReference type="ARBA" id="ARBA00022450"/>
    </source>
</evidence>
<keyword evidence="4" id="KW-0597">Phosphoprotein</keyword>
<dbReference type="Gene3D" id="3.40.366.10">
    <property type="entry name" value="Malonyl-Coenzyme A Acyl Carrier Protein, domain 2"/>
    <property type="match status" value="1"/>
</dbReference>
<comment type="function">
    <text evidence="1">Involved in some intermediate steps for the synthesis of the antibiotic polyketide bacillaene which is involved in secondary metabolism.</text>
</comment>
<dbReference type="SUPFAM" id="SSF52151">
    <property type="entry name" value="FabD/lysophospholipase-like"/>
    <property type="match status" value="1"/>
</dbReference>
<keyword evidence="10" id="KW-0012">Acyltransferase</keyword>
<dbReference type="InterPro" id="IPR016036">
    <property type="entry name" value="Malonyl_transacylase_ACP-bd"/>
</dbReference>
<dbReference type="Pfam" id="PF02801">
    <property type="entry name" value="Ketoacyl-synt_C"/>
    <property type="match status" value="1"/>
</dbReference>
<dbReference type="Pfam" id="PF00109">
    <property type="entry name" value="ketoacyl-synt"/>
    <property type="match status" value="1"/>
</dbReference>
<dbReference type="RefSeq" id="WP_087442436.1">
    <property type="nucleotide sequence ID" value="NZ_CABMNB010000025.1"/>
</dbReference>
<dbReference type="InterPro" id="IPR020806">
    <property type="entry name" value="PKS_PP-bd"/>
</dbReference>
<dbReference type="Proteomes" id="UP000315377">
    <property type="component" value="Chromosome"/>
</dbReference>
<dbReference type="GO" id="GO:0006633">
    <property type="term" value="P:fatty acid biosynthetic process"/>
    <property type="evidence" value="ECO:0007669"/>
    <property type="project" value="InterPro"/>
</dbReference>
<comment type="pathway">
    <text evidence="2">Antibiotic biosynthesis; bacillaene biosynthesis.</text>
</comment>
<dbReference type="SMART" id="SM00825">
    <property type="entry name" value="PKS_KS"/>
    <property type="match status" value="1"/>
</dbReference>
<keyword evidence="3" id="KW-0596">Phosphopantetheine</keyword>
<proteinExistence type="predicted"/>
<evidence type="ECO:0000256" key="1">
    <source>
        <dbReference type="ARBA" id="ARBA00003299"/>
    </source>
</evidence>
<reference evidence="9 12" key="2">
    <citation type="submission" date="2022-05" db="EMBL/GenBank/DDBJ databases">
        <title>Genome Sequencing of Bee-Associated Microbes.</title>
        <authorList>
            <person name="Dunlap C."/>
        </authorList>
    </citation>
    <scope>NUCLEOTIDE SEQUENCE [LARGE SCALE GENOMIC DNA]</scope>
    <source>
        <strain evidence="9 12">NRRL B-14613</strain>
    </source>
</reference>
<evidence type="ECO:0000256" key="2">
    <source>
        <dbReference type="ARBA" id="ARBA00004789"/>
    </source>
</evidence>
<dbReference type="InterPro" id="IPR016035">
    <property type="entry name" value="Acyl_Trfase/lysoPLipase"/>
</dbReference>
<keyword evidence="12" id="KW-1185">Reference proteome</keyword>
<dbReference type="InterPro" id="IPR016039">
    <property type="entry name" value="Thiolase-like"/>
</dbReference>
<reference evidence="10 11" key="1">
    <citation type="submission" date="2019-07" db="EMBL/GenBank/DDBJ databases">
        <title>Paenibacillus thiaminolyticus NRRL B-4156.</title>
        <authorList>
            <person name="Hehnly C."/>
            <person name="Zhang L."/>
        </authorList>
    </citation>
    <scope>NUCLEOTIDE SEQUENCE [LARGE SCALE GENOMIC DNA]</scope>
    <source>
        <strain evidence="10 11">NRRL B-4156</strain>
    </source>
</reference>
<evidence type="ECO:0000259" key="7">
    <source>
        <dbReference type="PROSITE" id="PS50075"/>
    </source>
</evidence>
<dbReference type="PROSITE" id="PS52004">
    <property type="entry name" value="KS3_2"/>
    <property type="match status" value="1"/>
</dbReference>
<dbReference type="InterPro" id="IPR018201">
    <property type="entry name" value="Ketoacyl_synth_AS"/>
</dbReference>
<gene>
    <name evidence="10" type="ORF">FLT43_06730</name>
    <name evidence="9" type="ORF">M5W83_17455</name>
</gene>
<dbReference type="AlphaFoldDB" id="A0AAP9J1N1"/>
<accession>A0AAP9J1N1</accession>
<dbReference type="InterPro" id="IPR001227">
    <property type="entry name" value="Ac_transferase_dom_sf"/>
</dbReference>
<dbReference type="InterPro" id="IPR036736">
    <property type="entry name" value="ACP-like_sf"/>
</dbReference>
<dbReference type="EMBL" id="CP041405">
    <property type="protein sequence ID" value="QDM43238.1"/>
    <property type="molecule type" value="Genomic_DNA"/>
</dbReference>
<feature type="domain" description="Carrier" evidence="7">
    <location>
        <begin position="1000"/>
        <end position="1075"/>
    </location>
</feature>
<dbReference type="InterPro" id="IPR020841">
    <property type="entry name" value="PKS_Beta-ketoAc_synthase_dom"/>
</dbReference>
<dbReference type="SUPFAM" id="SSF53901">
    <property type="entry name" value="Thiolase-like"/>
    <property type="match status" value="1"/>
</dbReference>
<dbReference type="GO" id="GO:0004315">
    <property type="term" value="F:3-oxoacyl-[acyl-carrier-protein] synthase activity"/>
    <property type="evidence" value="ECO:0007669"/>
    <property type="project" value="InterPro"/>
</dbReference>
<dbReference type="PROSITE" id="PS50075">
    <property type="entry name" value="CARRIER"/>
    <property type="match status" value="1"/>
</dbReference>
<dbReference type="InterPro" id="IPR009081">
    <property type="entry name" value="PP-bd_ACP"/>
</dbReference>
<dbReference type="GeneID" id="76995672"/>